<feature type="compositionally biased region" description="Basic and acidic residues" evidence="9">
    <location>
        <begin position="172"/>
        <end position="182"/>
    </location>
</feature>
<evidence type="ECO:0000256" key="7">
    <source>
        <dbReference type="PIRNR" id="PIRNR000232"/>
    </source>
</evidence>
<keyword evidence="5 7" id="KW-0560">Oxidoreductase</keyword>
<sequence length="188" mass="20625">MNPIFDFLKQRQSTPSKLLGGPGPDAMQRQQLLELALRVPDHGNLTPFRLLGIEGDDRAILSEHLAEVSSARGDDPAKVEKDRKRFLYAPWIVTVIAQVTPGHKVPEQEQILSAGLVAYNLLLGAEAMGFGAQWLTGWSAYDAGIAAYLGLAPNERVVAYVHVGHRQGAGPDRARPNADQKYTRWHAP</sequence>
<proteinExistence type="inferred from homology"/>
<keyword evidence="3 7" id="KW-0288">FMN</keyword>
<gene>
    <name evidence="11" type="ORF">C7S18_01675</name>
</gene>
<feature type="binding site" description="in other chain" evidence="8">
    <location>
        <begin position="11"/>
        <end position="13"/>
    </location>
    <ligand>
        <name>FMN</name>
        <dbReference type="ChEBI" id="CHEBI:58210"/>
        <note>ligand shared between dimeric partners</note>
    </ligand>
</feature>
<feature type="binding site" evidence="8">
    <location>
        <position position="42"/>
    </location>
    <ligand>
        <name>FMN</name>
        <dbReference type="ChEBI" id="CHEBI:58210"/>
        <note>ligand shared between dimeric partners</note>
    </ligand>
</feature>
<dbReference type="PANTHER" id="PTHR43821:SF1">
    <property type="entry name" value="NAD(P)H NITROREDUCTASE YDJA-RELATED"/>
    <property type="match status" value="1"/>
</dbReference>
<dbReference type="Proteomes" id="UP000241074">
    <property type="component" value="Chromosome"/>
</dbReference>
<accession>A0A2P1PMB6</accession>
<reference evidence="11 12" key="1">
    <citation type="submission" date="2018-03" db="EMBL/GenBank/DDBJ databases">
        <title>Ahniella affigens gen. nov., sp. nov., a gammaproteobacterium isolated from sandy soil near a stream.</title>
        <authorList>
            <person name="Ko Y."/>
            <person name="Kim J.-H."/>
        </authorList>
    </citation>
    <scope>NUCLEOTIDE SEQUENCE [LARGE SCALE GENOMIC DNA]</scope>
    <source>
        <strain evidence="11 12">D13</strain>
    </source>
</reference>
<feature type="domain" description="Nitroreductase" evidence="10">
    <location>
        <begin position="9"/>
        <end position="165"/>
    </location>
</feature>
<dbReference type="SUPFAM" id="SSF55469">
    <property type="entry name" value="FMN-dependent nitroreductase-like"/>
    <property type="match status" value="1"/>
</dbReference>
<dbReference type="OrthoDB" id="9804207at2"/>
<dbReference type="InterPro" id="IPR052530">
    <property type="entry name" value="NAD(P)H_nitroreductase"/>
</dbReference>
<keyword evidence="4 7" id="KW-0521">NADP</keyword>
<dbReference type="InterPro" id="IPR026021">
    <property type="entry name" value="YdjA-like"/>
</dbReference>
<feature type="binding site" description="in other chain" evidence="8">
    <location>
        <begin position="134"/>
        <end position="136"/>
    </location>
    <ligand>
        <name>FMN</name>
        <dbReference type="ChEBI" id="CHEBI:58210"/>
        <note>ligand shared between dimeric partners</note>
    </ligand>
</feature>
<dbReference type="RefSeq" id="WP_106889908.1">
    <property type="nucleotide sequence ID" value="NZ_CP027860.1"/>
</dbReference>
<dbReference type="KEGG" id="xba:C7S18_01675"/>
<evidence type="ECO:0000256" key="4">
    <source>
        <dbReference type="ARBA" id="ARBA00022857"/>
    </source>
</evidence>
<evidence type="ECO:0000256" key="2">
    <source>
        <dbReference type="ARBA" id="ARBA00022630"/>
    </source>
</evidence>
<comment type="cofactor">
    <cofactor evidence="8">
        <name>FMN</name>
        <dbReference type="ChEBI" id="CHEBI:58210"/>
    </cofactor>
    <text evidence="8">Binds 1 FMN per subunit.</text>
</comment>
<dbReference type="InterPro" id="IPR029479">
    <property type="entry name" value="Nitroreductase"/>
</dbReference>
<dbReference type="AlphaFoldDB" id="A0A2P1PMB6"/>
<evidence type="ECO:0000256" key="9">
    <source>
        <dbReference type="SAM" id="MobiDB-lite"/>
    </source>
</evidence>
<dbReference type="EMBL" id="CP027860">
    <property type="protein sequence ID" value="AVP95979.1"/>
    <property type="molecule type" value="Genomic_DNA"/>
</dbReference>
<dbReference type="PIRSF" id="PIRSF000232">
    <property type="entry name" value="YdjA"/>
    <property type="match status" value="1"/>
</dbReference>
<dbReference type="CDD" id="cd02135">
    <property type="entry name" value="YdjA-like"/>
    <property type="match status" value="1"/>
</dbReference>
<evidence type="ECO:0000313" key="12">
    <source>
        <dbReference type="Proteomes" id="UP000241074"/>
    </source>
</evidence>
<name>A0A2P1PMB6_9GAMM</name>
<reference evidence="11 12" key="2">
    <citation type="submission" date="2018-03" db="EMBL/GenBank/DDBJ databases">
        <authorList>
            <person name="Keele B.F."/>
        </authorList>
    </citation>
    <scope>NUCLEOTIDE SEQUENCE [LARGE SCALE GENOMIC DNA]</scope>
    <source>
        <strain evidence="11 12">D13</strain>
    </source>
</reference>
<evidence type="ECO:0000256" key="1">
    <source>
        <dbReference type="ARBA" id="ARBA00007118"/>
    </source>
</evidence>
<evidence type="ECO:0000256" key="5">
    <source>
        <dbReference type="ARBA" id="ARBA00023002"/>
    </source>
</evidence>
<evidence type="ECO:0000259" key="10">
    <source>
        <dbReference type="Pfam" id="PF00881"/>
    </source>
</evidence>
<keyword evidence="6 7" id="KW-0520">NAD</keyword>
<dbReference type="Pfam" id="PF00881">
    <property type="entry name" value="Nitroreductase"/>
    <property type="match status" value="1"/>
</dbReference>
<feature type="binding site" evidence="8">
    <location>
        <position position="38"/>
    </location>
    <ligand>
        <name>FMN</name>
        <dbReference type="ChEBI" id="CHEBI:58210"/>
        <note>ligand shared between dimeric partners</note>
    </ligand>
</feature>
<feature type="region of interest" description="Disordered" evidence="9">
    <location>
        <begin position="167"/>
        <end position="188"/>
    </location>
</feature>
<protein>
    <recommendedName>
        <fullName evidence="7">Putative NAD(P)H nitroreductase</fullName>
        <ecNumber evidence="7">1.-.-.-</ecNumber>
    </recommendedName>
</protein>
<dbReference type="InterPro" id="IPR000415">
    <property type="entry name" value="Nitroreductase-like"/>
</dbReference>
<dbReference type="Gene3D" id="3.40.109.10">
    <property type="entry name" value="NADH Oxidase"/>
    <property type="match status" value="1"/>
</dbReference>
<dbReference type="GO" id="GO:0016491">
    <property type="term" value="F:oxidoreductase activity"/>
    <property type="evidence" value="ECO:0007669"/>
    <property type="project" value="UniProtKB-UniRule"/>
</dbReference>
<keyword evidence="12" id="KW-1185">Reference proteome</keyword>
<dbReference type="EC" id="1.-.-.-" evidence="7"/>
<evidence type="ECO:0000256" key="6">
    <source>
        <dbReference type="ARBA" id="ARBA00023027"/>
    </source>
</evidence>
<organism evidence="11 12">
    <name type="scientific">Ahniella affigens</name>
    <dbReference type="NCBI Taxonomy" id="2021234"/>
    <lineage>
        <taxon>Bacteria</taxon>
        <taxon>Pseudomonadati</taxon>
        <taxon>Pseudomonadota</taxon>
        <taxon>Gammaproteobacteria</taxon>
        <taxon>Lysobacterales</taxon>
        <taxon>Rhodanobacteraceae</taxon>
        <taxon>Ahniella</taxon>
    </lineage>
</organism>
<keyword evidence="2 7" id="KW-0285">Flavoprotein</keyword>
<comment type="similarity">
    <text evidence="1 7">Belongs to the nitroreductase family.</text>
</comment>
<evidence type="ECO:0000313" key="11">
    <source>
        <dbReference type="EMBL" id="AVP95979.1"/>
    </source>
</evidence>
<evidence type="ECO:0000256" key="8">
    <source>
        <dbReference type="PIRSR" id="PIRSR000232-1"/>
    </source>
</evidence>
<evidence type="ECO:0000256" key="3">
    <source>
        <dbReference type="ARBA" id="ARBA00022643"/>
    </source>
</evidence>
<dbReference type="PANTHER" id="PTHR43821">
    <property type="entry name" value="NAD(P)H NITROREDUCTASE YDJA-RELATED"/>
    <property type="match status" value="1"/>
</dbReference>